<dbReference type="FunFam" id="2.10.70.10:FF:000019">
    <property type="entry name" value="Complement factor b,-like"/>
    <property type="match status" value="1"/>
</dbReference>
<dbReference type="Ensembl" id="ENSEEET00000001705.2">
    <property type="protein sequence ID" value="ENSEEEP00000001670.2"/>
    <property type="gene ID" value="ENSEEEG00000001070.2"/>
</dbReference>
<dbReference type="FunFam" id="2.10.70.10:FF:000014">
    <property type="entry name" value="Membrane cofactor protein"/>
    <property type="match status" value="1"/>
</dbReference>
<dbReference type="CDD" id="cd00033">
    <property type="entry name" value="CCP"/>
    <property type="match status" value="3"/>
</dbReference>
<reference evidence="10" key="2">
    <citation type="journal article" date="2017" name="Sci. Adv.">
        <title>A tail of two voltages: Proteomic comparison of the three electric organs of the electric eel.</title>
        <authorList>
            <person name="Traeger L.L."/>
            <person name="Sabat G."/>
            <person name="Barrett-Wilt G.A."/>
            <person name="Wells G.B."/>
            <person name="Sussman M.R."/>
        </authorList>
    </citation>
    <scope>NUCLEOTIDE SEQUENCE [LARGE SCALE GENOMIC DNA]</scope>
</reference>
<keyword evidence="3" id="KW-0677">Repeat</keyword>
<dbReference type="GO" id="GO:0006956">
    <property type="term" value="P:complement activation"/>
    <property type="evidence" value="ECO:0007669"/>
    <property type="project" value="TreeGrafter"/>
</dbReference>
<proteinExistence type="predicted"/>
<feature type="domain" description="Sushi" evidence="8">
    <location>
        <begin position="22"/>
        <end position="84"/>
    </location>
</feature>
<keyword evidence="4 6" id="KW-1015">Disulfide bond</keyword>
<reference evidence="9" key="5">
    <citation type="submission" date="2025-09" db="UniProtKB">
        <authorList>
            <consortium name="Ensembl"/>
        </authorList>
    </citation>
    <scope>IDENTIFICATION</scope>
</reference>
<evidence type="ECO:0000256" key="5">
    <source>
        <dbReference type="ARBA" id="ARBA00023180"/>
    </source>
</evidence>
<dbReference type="AlphaFoldDB" id="A0A4W4DQX8"/>
<dbReference type="PANTHER" id="PTHR46393:SF6">
    <property type="entry name" value="COMPLEMENT C2-RELATED"/>
    <property type="match status" value="1"/>
</dbReference>
<dbReference type="SUPFAM" id="SSF57535">
    <property type="entry name" value="Complement control module/SCR domain"/>
    <property type="match status" value="3"/>
</dbReference>
<evidence type="ECO:0008006" key="11">
    <source>
        <dbReference type="Google" id="ProtNLM"/>
    </source>
</evidence>
<organism evidence="9 10">
    <name type="scientific">Electrophorus electricus</name>
    <name type="common">Electric eel</name>
    <name type="synonym">Gymnotus electricus</name>
    <dbReference type="NCBI Taxonomy" id="8005"/>
    <lineage>
        <taxon>Eukaryota</taxon>
        <taxon>Metazoa</taxon>
        <taxon>Chordata</taxon>
        <taxon>Craniata</taxon>
        <taxon>Vertebrata</taxon>
        <taxon>Euteleostomi</taxon>
        <taxon>Actinopterygii</taxon>
        <taxon>Neopterygii</taxon>
        <taxon>Teleostei</taxon>
        <taxon>Ostariophysi</taxon>
        <taxon>Gymnotiformes</taxon>
        <taxon>Gymnotoidei</taxon>
        <taxon>Gymnotidae</taxon>
        <taxon>Electrophorus</taxon>
    </lineage>
</organism>
<evidence type="ECO:0000256" key="1">
    <source>
        <dbReference type="ARBA" id="ARBA00022659"/>
    </source>
</evidence>
<feature type="domain" description="VWFA" evidence="7">
    <location>
        <begin position="296"/>
        <end position="379"/>
    </location>
</feature>
<comment type="caution">
    <text evidence="6">Lacks conserved residue(s) required for the propagation of feature annotation.</text>
</comment>
<feature type="domain" description="Sushi" evidence="8">
    <location>
        <begin position="147"/>
        <end position="204"/>
    </location>
</feature>
<gene>
    <name evidence="9" type="primary">LOC113568769</name>
</gene>
<dbReference type="Proteomes" id="UP000314983">
    <property type="component" value="Chromosome 6"/>
</dbReference>
<evidence type="ECO:0000313" key="9">
    <source>
        <dbReference type="Ensembl" id="ENSEEEP00000001670.2"/>
    </source>
</evidence>
<name>A0A4W4DQX8_ELEEL</name>
<evidence type="ECO:0000256" key="6">
    <source>
        <dbReference type="PROSITE-ProRule" id="PRU00302"/>
    </source>
</evidence>
<reference evidence="9" key="3">
    <citation type="submission" date="2020-05" db="EMBL/GenBank/DDBJ databases">
        <title>Electrophorus electricus (electric eel) genome, fEleEle1, primary haplotype.</title>
        <authorList>
            <person name="Myers G."/>
            <person name="Meyer A."/>
            <person name="Fedrigo O."/>
            <person name="Formenti G."/>
            <person name="Rhie A."/>
            <person name="Tracey A."/>
            <person name="Sims Y."/>
            <person name="Jarvis E.D."/>
        </authorList>
    </citation>
    <scope>NUCLEOTIDE SEQUENCE [LARGE SCALE GENOMIC DNA]</scope>
</reference>
<dbReference type="InterPro" id="IPR000436">
    <property type="entry name" value="Sushi_SCR_CCP_dom"/>
</dbReference>
<sequence>EQKIQSVKWPHLLLDLSVSSLPQCSESNLTISGGDFTLSKMYIDGSILRYHCPEGYYPHPVKLRQCYRGRWDPAPTRKQPECKRVTCPNPNVLNNGIVDPYKRIYYMNDTTTFRCHSDYTFRGSSTRVCQANGKWSGGTPVCSRNSDHCPDPGIPPGASRTGHIFNIDDAVTYRCHNNLKLLGSKVRVCQDDGQWSGQEPECYADFTYDTPEEVAEAFSSSLQTTLTMNEETDKEGKRIKLEQGGKLNIYIALDASDSIEEEDFNKAKNIIKQLIIKVRTVMVALLASYCQGKLIVLVSLSAGVYNEGGNPSKNVKEIKQIVYNGQVEKRDEYLDLYVFGVGDDVQREDIDDWVTKKRDEKHFFLLQDMENVEETFDQMIGTSVLLSVVELTQLLHHH</sequence>
<dbReference type="InterPro" id="IPR002035">
    <property type="entry name" value="VWF_A"/>
</dbReference>
<keyword evidence="1 6" id="KW-0768">Sushi</keyword>
<dbReference type="GeneTree" id="ENSGT00940000158605"/>
<dbReference type="Gene3D" id="2.10.70.10">
    <property type="entry name" value="Complement Module, domain 1"/>
    <property type="match status" value="3"/>
</dbReference>
<dbReference type="InterPro" id="IPR036465">
    <property type="entry name" value="vWFA_dom_sf"/>
</dbReference>
<feature type="disulfide bond" evidence="6">
    <location>
        <begin position="115"/>
        <end position="142"/>
    </location>
</feature>
<keyword evidence="5" id="KW-0325">Glycoprotein</keyword>
<evidence type="ECO:0000259" key="7">
    <source>
        <dbReference type="PROSITE" id="PS50234"/>
    </source>
</evidence>
<dbReference type="Pfam" id="PF00084">
    <property type="entry name" value="Sushi"/>
    <property type="match status" value="3"/>
</dbReference>
<feature type="disulfide bond" evidence="6">
    <location>
        <begin position="175"/>
        <end position="202"/>
    </location>
</feature>
<dbReference type="STRING" id="8005.ENSEEEP00000001670"/>
<evidence type="ECO:0000256" key="2">
    <source>
        <dbReference type="ARBA" id="ARBA00022729"/>
    </source>
</evidence>
<dbReference type="PROSITE" id="PS50923">
    <property type="entry name" value="SUSHI"/>
    <property type="match status" value="3"/>
</dbReference>
<reference evidence="9" key="4">
    <citation type="submission" date="2025-08" db="UniProtKB">
        <authorList>
            <consortium name="Ensembl"/>
        </authorList>
    </citation>
    <scope>IDENTIFICATION</scope>
</reference>
<dbReference type="InterPro" id="IPR035976">
    <property type="entry name" value="Sushi/SCR/CCP_sf"/>
</dbReference>
<evidence type="ECO:0000259" key="8">
    <source>
        <dbReference type="PROSITE" id="PS50923"/>
    </source>
</evidence>
<dbReference type="PROSITE" id="PS50234">
    <property type="entry name" value="VWFA"/>
    <property type="match status" value="1"/>
</dbReference>
<dbReference type="GO" id="GO:0009617">
    <property type="term" value="P:response to bacterium"/>
    <property type="evidence" value="ECO:0007669"/>
    <property type="project" value="TreeGrafter"/>
</dbReference>
<feature type="domain" description="Sushi" evidence="8">
    <location>
        <begin position="85"/>
        <end position="144"/>
    </location>
</feature>
<evidence type="ECO:0000256" key="3">
    <source>
        <dbReference type="ARBA" id="ARBA00022737"/>
    </source>
</evidence>
<dbReference type="SMART" id="SM00032">
    <property type="entry name" value="CCP"/>
    <property type="match status" value="3"/>
</dbReference>
<dbReference type="PANTHER" id="PTHR46393">
    <property type="entry name" value="SUSHI DOMAIN-CONTAINING PROTEIN"/>
    <property type="match status" value="1"/>
</dbReference>
<accession>A0A4W4DQX8</accession>
<reference evidence="10" key="1">
    <citation type="journal article" date="2014" name="Science">
        <title>Nonhuman genetics. Genomic basis for the convergent evolution of electric organs.</title>
        <authorList>
            <person name="Gallant J.R."/>
            <person name="Traeger L.L."/>
            <person name="Volkening J.D."/>
            <person name="Moffett H."/>
            <person name="Chen P.H."/>
            <person name="Novina C.D."/>
            <person name="Phillips G.N.Jr."/>
            <person name="Anand R."/>
            <person name="Wells G.B."/>
            <person name="Pinch M."/>
            <person name="Guth R."/>
            <person name="Unguez G.A."/>
            <person name="Albert J.S."/>
            <person name="Zakon H.H."/>
            <person name="Samanta M.P."/>
            <person name="Sussman M.R."/>
        </authorList>
    </citation>
    <scope>NUCLEOTIDE SEQUENCE [LARGE SCALE GENOMIC DNA]</scope>
</reference>
<keyword evidence="2" id="KW-0732">Signal</keyword>
<evidence type="ECO:0000313" key="10">
    <source>
        <dbReference type="Proteomes" id="UP000314983"/>
    </source>
</evidence>
<evidence type="ECO:0000256" key="4">
    <source>
        <dbReference type="ARBA" id="ARBA00023157"/>
    </source>
</evidence>
<dbReference type="GO" id="GO:0070062">
    <property type="term" value="C:extracellular exosome"/>
    <property type="evidence" value="ECO:0007669"/>
    <property type="project" value="TreeGrafter"/>
</dbReference>
<keyword evidence="10" id="KW-1185">Reference proteome</keyword>
<dbReference type="SUPFAM" id="SSF53300">
    <property type="entry name" value="vWA-like"/>
    <property type="match status" value="1"/>
</dbReference>
<dbReference type="Gene3D" id="3.40.50.410">
    <property type="entry name" value="von Willebrand factor, type A domain"/>
    <property type="match status" value="2"/>
</dbReference>
<protein>
    <recommendedName>
        <fullName evidence="11">Complement factor b, like</fullName>
    </recommendedName>
</protein>